<evidence type="ECO:0000256" key="10">
    <source>
        <dbReference type="SAM" id="Phobius"/>
    </source>
</evidence>
<keyword evidence="7 10" id="KW-1133">Transmembrane helix</keyword>
<evidence type="ECO:0000256" key="4">
    <source>
        <dbReference type="ARBA" id="ARBA00022538"/>
    </source>
</evidence>
<dbReference type="PANTHER" id="PTHR32024:SF1">
    <property type="entry name" value="KTR SYSTEM POTASSIUM UPTAKE PROTEIN B"/>
    <property type="match status" value="1"/>
</dbReference>
<dbReference type="eggNOG" id="COG0168">
    <property type="taxonomic scope" value="Bacteria"/>
</dbReference>
<evidence type="ECO:0000256" key="2">
    <source>
        <dbReference type="ARBA" id="ARBA00022448"/>
    </source>
</evidence>
<name>A0A0H3K683_SYNP6</name>
<feature type="transmembrane region" description="Helical" evidence="10">
    <location>
        <begin position="42"/>
        <end position="61"/>
    </location>
</feature>
<feature type="transmembrane region" description="Helical" evidence="10">
    <location>
        <begin position="408"/>
        <end position="429"/>
    </location>
</feature>
<feature type="transmembrane region" description="Helical" evidence="10">
    <location>
        <begin position="312"/>
        <end position="330"/>
    </location>
</feature>
<evidence type="ECO:0000256" key="3">
    <source>
        <dbReference type="ARBA" id="ARBA00022475"/>
    </source>
</evidence>
<dbReference type="EMBL" id="AP008231">
    <property type="protein sequence ID" value="BAD78659.1"/>
    <property type="molecule type" value="Genomic_DNA"/>
</dbReference>
<accession>A0A0H3K683</accession>
<protein>
    <submittedName>
        <fullName evidence="11">V-type sodium ATP synthase subunit J homolog</fullName>
    </submittedName>
</protein>
<dbReference type="InterPro" id="IPR004772">
    <property type="entry name" value="TrkH"/>
</dbReference>
<keyword evidence="8" id="KW-0406">Ion transport</keyword>
<feature type="transmembrane region" description="Helical" evidence="10">
    <location>
        <begin position="228"/>
        <end position="246"/>
    </location>
</feature>
<dbReference type="AlphaFoldDB" id="A0A0H3K683"/>
<sequence length="447" mass="48113">MQRSWRLTVPRTISLGFLAVILAGTFLLMLPWSQSSGQWGGWLPALFTSTSAVCVTGLSVVDVGTYFSPFGQLVLILLIQVGGLGYMTATTFLLMLLGLRFGLRDKVAIQQSLDRSGMAQIRQVLRAIAIATLACETVGAIALFTPLMSRHETLMGAAWSAIFHSVSAFNNAGFSIYPDNLVGFVGSLRVNWIIAILIVLGGIGYPVILEGWQLLKGKRRLSPLSLHFRLAILTTLGLLIGGWLLFPGAEHLNPKTLGPLPINDPMLAAWFQTVTPRTAGFNTIDQTQMSLFAQMVTIALMFIGASPGGTGGGVKTTALAILIGCTISVLRGRESVLMFQRQIPQRIVQKATAVVVGSSFTIILGTLIMAVFDRDLEFIQLLFEAVSAFATVGLDLGVTATANAGVQLVLIALMYIGRVGILLLMQALLGDPHRSRLRYPEEELLVG</sequence>
<reference evidence="11 12" key="1">
    <citation type="journal article" date="2007" name="Photosyn. Res.">
        <title>Complete nucleotide sequence of the freshwater unicellular cyanobacterium Synechococcus elongatus PCC 6301 chromosome: gene content and organization.</title>
        <authorList>
            <person name="Sugita C."/>
            <person name="Ogata K."/>
            <person name="Shikata M."/>
            <person name="Jikuya H."/>
            <person name="Takano J."/>
            <person name="Furumichi M."/>
            <person name="Kanehisa M."/>
            <person name="Omata T."/>
            <person name="Sugiura M."/>
            <person name="Sugita M."/>
        </authorList>
    </citation>
    <scope>NUCLEOTIDE SEQUENCE [LARGE SCALE GENOMIC DNA]</scope>
    <source>
        <strain evidence="12">ATCC 27144 / PCC 6301 / SAUG 1402/1</strain>
    </source>
</reference>
<dbReference type="GO" id="GO:0015379">
    <property type="term" value="F:potassium:chloride symporter activity"/>
    <property type="evidence" value="ECO:0007669"/>
    <property type="project" value="InterPro"/>
</dbReference>
<evidence type="ECO:0000256" key="8">
    <source>
        <dbReference type="ARBA" id="ARBA00023065"/>
    </source>
</evidence>
<comment type="subcellular location">
    <subcellularLocation>
        <location evidence="1">Cell membrane</location>
        <topology evidence="1">Multi-pass membrane protein</topology>
    </subcellularLocation>
</comment>
<evidence type="ECO:0000256" key="1">
    <source>
        <dbReference type="ARBA" id="ARBA00004651"/>
    </source>
</evidence>
<dbReference type="PANTHER" id="PTHR32024">
    <property type="entry name" value="TRK SYSTEM POTASSIUM UPTAKE PROTEIN TRKG-RELATED"/>
    <property type="match status" value="1"/>
</dbReference>
<dbReference type="InterPro" id="IPR003445">
    <property type="entry name" value="Cat_transpt"/>
</dbReference>
<evidence type="ECO:0000256" key="7">
    <source>
        <dbReference type="ARBA" id="ARBA00022989"/>
    </source>
</evidence>
<keyword evidence="3" id="KW-1003">Cell membrane</keyword>
<gene>
    <name evidence="11" type="ordered locus">syc0469_c</name>
</gene>
<proteinExistence type="predicted"/>
<evidence type="ECO:0000313" key="12">
    <source>
        <dbReference type="Proteomes" id="UP000001175"/>
    </source>
</evidence>
<evidence type="ECO:0000256" key="5">
    <source>
        <dbReference type="ARBA" id="ARBA00022692"/>
    </source>
</evidence>
<evidence type="ECO:0000256" key="6">
    <source>
        <dbReference type="ARBA" id="ARBA00022958"/>
    </source>
</evidence>
<keyword evidence="6" id="KW-0630">Potassium</keyword>
<keyword evidence="5 10" id="KW-0812">Transmembrane</keyword>
<keyword evidence="9 10" id="KW-0472">Membrane</keyword>
<feature type="transmembrane region" description="Helical" evidence="10">
    <location>
        <begin position="73"/>
        <end position="103"/>
    </location>
</feature>
<feature type="transmembrane region" description="Helical" evidence="10">
    <location>
        <begin position="190"/>
        <end position="208"/>
    </location>
</feature>
<evidence type="ECO:0000313" key="11">
    <source>
        <dbReference type="EMBL" id="BAD78659.1"/>
    </source>
</evidence>
<organism evidence="11 12">
    <name type="scientific">Synechococcus sp. (strain ATCC 27144 / PCC 6301 / SAUG 1402/1)</name>
    <name type="common">Anacystis nidulans</name>
    <dbReference type="NCBI Taxonomy" id="269084"/>
    <lineage>
        <taxon>Bacteria</taxon>
        <taxon>Bacillati</taxon>
        <taxon>Cyanobacteriota</taxon>
        <taxon>Cyanophyceae</taxon>
        <taxon>Synechococcales</taxon>
        <taxon>Synechococcaceae</taxon>
        <taxon>Synechococcus</taxon>
    </lineage>
</organism>
<evidence type="ECO:0000256" key="9">
    <source>
        <dbReference type="ARBA" id="ARBA00023136"/>
    </source>
</evidence>
<feature type="transmembrane region" description="Helical" evidence="10">
    <location>
        <begin position="124"/>
        <end position="145"/>
    </location>
</feature>
<dbReference type="Proteomes" id="UP000001175">
    <property type="component" value="Chromosome"/>
</dbReference>
<dbReference type="Pfam" id="PF02386">
    <property type="entry name" value="TrkH"/>
    <property type="match status" value="1"/>
</dbReference>
<keyword evidence="2" id="KW-0813">Transport</keyword>
<feature type="transmembrane region" description="Helical" evidence="10">
    <location>
        <begin position="12"/>
        <end position="30"/>
    </location>
</feature>
<dbReference type="RefSeq" id="WP_011242781.1">
    <property type="nucleotide sequence ID" value="NC_006576.1"/>
</dbReference>
<dbReference type="NCBIfam" id="TIGR00933">
    <property type="entry name" value="2a38"/>
    <property type="match status" value="1"/>
</dbReference>
<dbReference type="KEGG" id="syc:syc0469_c"/>
<keyword evidence="4" id="KW-0633">Potassium transport</keyword>
<feature type="transmembrane region" description="Helical" evidence="10">
    <location>
        <begin position="351"/>
        <end position="372"/>
    </location>
</feature>
<dbReference type="GO" id="GO:0005886">
    <property type="term" value="C:plasma membrane"/>
    <property type="evidence" value="ECO:0007669"/>
    <property type="project" value="UniProtKB-SubCell"/>
</dbReference>
<feature type="transmembrane region" description="Helical" evidence="10">
    <location>
        <begin position="378"/>
        <end position="396"/>
    </location>
</feature>